<organism evidence="1 2">
    <name type="scientific">Vigna mungo</name>
    <name type="common">Black gram</name>
    <name type="synonym">Phaseolus mungo</name>
    <dbReference type="NCBI Taxonomy" id="3915"/>
    <lineage>
        <taxon>Eukaryota</taxon>
        <taxon>Viridiplantae</taxon>
        <taxon>Streptophyta</taxon>
        <taxon>Embryophyta</taxon>
        <taxon>Tracheophyta</taxon>
        <taxon>Spermatophyta</taxon>
        <taxon>Magnoliopsida</taxon>
        <taxon>eudicotyledons</taxon>
        <taxon>Gunneridae</taxon>
        <taxon>Pentapetalae</taxon>
        <taxon>rosids</taxon>
        <taxon>fabids</taxon>
        <taxon>Fabales</taxon>
        <taxon>Fabaceae</taxon>
        <taxon>Papilionoideae</taxon>
        <taxon>50 kb inversion clade</taxon>
        <taxon>NPAAA clade</taxon>
        <taxon>indigoferoid/millettioid clade</taxon>
        <taxon>Phaseoleae</taxon>
        <taxon>Vigna</taxon>
    </lineage>
</organism>
<proteinExistence type="predicted"/>
<accession>A0AAQ3RW57</accession>
<evidence type="ECO:0000313" key="1">
    <source>
        <dbReference type="EMBL" id="WVZ06496.1"/>
    </source>
</evidence>
<keyword evidence="2" id="KW-1185">Reference proteome</keyword>
<evidence type="ECO:0000313" key="2">
    <source>
        <dbReference type="Proteomes" id="UP001374535"/>
    </source>
</evidence>
<protein>
    <submittedName>
        <fullName evidence="1">Uncharacterized protein</fullName>
    </submittedName>
</protein>
<dbReference type="Proteomes" id="UP001374535">
    <property type="component" value="Chromosome 6"/>
</dbReference>
<dbReference type="EMBL" id="CP144695">
    <property type="protein sequence ID" value="WVZ06496.1"/>
    <property type="molecule type" value="Genomic_DNA"/>
</dbReference>
<gene>
    <name evidence="1" type="ORF">V8G54_019842</name>
</gene>
<dbReference type="AlphaFoldDB" id="A0AAQ3RW57"/>
<sequence length="108" mass="11875">MSDIDKLFKVSILKRIRSFTEFNFFPLGSNRGTDRNPCLSSDTGKQVCPAKSSFPLSLSFTSIQSKASSGTLNSNLNSSSQTGYHVSVFTLVFFFTQSDGTPTMHTFV</sequence>
<name>A0AAQ3RW57_VIGMU</name>
<reference evidence="1 2" key="1">
    <citation type="journal article" date="2023" name="Life. Sci Alliance">
        <title>Evolutionary insights into 3D genome organization and epigenetic landscape of Vigna mungo.</title>
        <authorList>
            <person name="Junaid A."/>
            <person name="Singh B."/>
            <person name="Bhatia S."/>
        </authorList>
    </citation>
    <scope>NUCLEOTIDE SEQUENCE [LARGE SCALE GENOMIC DNA]</scope>
    <source>
        <strain evidence="1">Urdbean</strain>
    </source>
</reference>